<keyword evidence="3" id="KW-0813">Transport</keyword>
<keyword evidence="7" id="KW-0694">RNA-binding</keyword>
<keyword evidence="6" id="KW-0509">mRNA transport</keyword>
<reference evidence="12 13" key="1">
    <citation type="submission" date="2023-03" db="EMBL/GenBank/DDBJ databases">
        <title>Genome insight into feeding habits of ladybird beetles.</title>
        <authorList>
            <person name="Li H.-S."/>
            <person name="Huang Y.-H."/>
            <person name="Pang H."/>
        </authorList>
    </citation>
    <scope>NUCLEOTIDE SEQUENCE [LARGE SCALE GENOMIC DNA]</scope>
    <source>
        <strain evidence="12">SYSU_2023b</strain>
        <tissue evidence="12">Whole body</tissue>
    </source>
</reference>
<dbReference type="Pfam" id="PF24048">
    <property type="entry name" value="LRR_NXF1-5"/>
    <property type="match status" value="1"/>
</dbReference>
<dbReference type="InterPro" id="IPR035979">
    <property type="entry name" value="RBD_domain_sf"/>
</dbReference>
<evidence type="ECO:0000256" key="8">
    <source>
        <dbReference type="ARBA" id="ARBA00023242"/>
    </source>
</evidence>
<keyword evidence="13" id="KW-1185">Reference proteome</keyword>
<gene>
    <name evidence="12" type="ORF">WA026_001746</name>
</gene>
<evidence type="ECO:0000256" key="6">
    <source>
        <dbReference type="ARBA" id="ARBA00022816"/>
    </source>
</evidence>
<dbReference type="SUPFAM" id="SSF52058">
    <property type="entry name" value="L domain-like"/>
    <property type="match status" value="1"/>
</dbReference>
<dbReference type="InterPro" id="IPR018222">
    <property type="entry name" value="Nuclear_transport_factor_2_euk"/>
</dbReference>
<evidence type="ECO:0000313" key="13">
    <source>
        <dbReference type="Proteomes" id="UP001431783"/>
    </source>
</evidence>
<dbReference type="Pfam" id="PF22602">
    <property type="entry name" value="NXF_NTF2"/>
    <property type="match status" value="1"/>
</dbReference>
<dbReference type="InterPro" id="IPR005637">
    <property type="entry name" value="TAP_C_dom"/>
</dbReference>
<dbReference type="FunFam" id="3.10.450.50:FF:000004">
    <property type="entry name" value="Nuclear RNA export factor 1"/>
    <property type="match status" value="1"/>
</dbReference>
<feature type="compositionally biased region" description="Polar residues" evidence="9">
    <location>
        <begin position="1"/>
        <end position="10"/>
    </location>
</feature>
<dbReference type="Gene3D" id="3.10.450.50">
    <property type="match status" value="1"/>
</dbReference>
<evidence type="ECO:0000256" key="3">
    <source>
        <dbReference type="ARBA" id="ARBA00022448"/>
    </source>
</evidence>
<evidence type="ECO:0000259" key="10">
    <source>
        <dbReference type="PROSITE" id="PS50177"/>
    </source>
</evidence>
<dbReference type="Gene3D" id="1.10.8.10">
    <property type="entry name" value="DNA helicase RuvA subunit, C-terminal domain"/>
    <property type="match status" value="1"/>
</dbReference>
<dbReference type="InterPro" id="IPR032710">
    <property type="entry name" value="NTF2-like_dom_sf"/>
</dbReference>
<dbReference type="GO" id="GO:0003723">
    <property type="term" value="F:RNA binding"/>
    <property type="evidence" value="ECO:0007669"/>
    <property type="project" value="UniProtKB-KW"/>
</dbReference>
<proteinExistence type="inferred from homology"/>
<sequence>MSKKFQNQQHWKPGYNEHDFRSTNERRVTFKTKKSNNKDKGKDWGASIRAHLYDEDIDMGNIAGPSRPGNKYNKKGHRSGSPAPKTMKRKLWEGPSGWYRVTLPYGNKYDKQFLQQTLLEKIKPLPFWPIAWKGAGNIVTFFVDEFKVAEKLHSLHYAIQMPDGFKLIIKVIYGSPNVNIDQELKDKMKLAMANRYNAANKALDLTKFHTDPILQDGFCALYKPIILIAVIEIIGENIPDLEALCLNDNRIQILTFLKKYVEKLKNVRILHLAHNKIRDMSMLDSLIGMPLVELLLDGNPLCDRLKDKALYTSEIRNRFPKIMKLDGIDLPPPISFDLAEEHTLPPSSQTFLCNSEGGTIVRQFLEQYFQLLDSDNRQLLVQAYHENAVFSLTMAYPYGTKDKASNWLNWYSTDNRNLLRVTDSDRRFKLLKKGHVSIVSFLKDMPMTSHDIMNFKVDLTVFTSLMLSLTVSGMFKEIKSGHKHSPIRSFSRTLIIIPAGTGYCICNEELHITNATEDQIKTFKSTPMPPPPAVIVTPPQVSIPNALVPNTSVPNAPLIPEFNGIDDLTKQRMVEALSAQSGMNSEWSTKCLQETEWNFDRATMVFNELHKQGGIPAEAFVK</sequence>
<keyword evidence="8" id="KW-0539">Nucleus</keyword>
<evidence type="ECO:0000259" key="11">
    <source>
        <dbReference type="PROSITE" id="PS51281"/>
    </source>
</evidence>
<dbReference type="SMART" id="SM00804">
    <property type="entry name" value="TAP_C"/>
    <property type="match status" value="1"/>
</dbReference>
<accession>A0AAW1USU9</accession>
<feature type="domain" description="NTF2" evidence="10">
    <location>
        <begin position="360"/>
        <end position="512"/>
    </location>
</feature>
<dbReference type="InterPro" id="IPR015245">
    <property type="entry name" value="Tap_RNA-bd"/>
</dbReference>
<feature type="region of interest" description="Disordered" evidence="9">
    <location>
        <begin position="1"/>
        <end position="43"/>
    </location>
</feature>
<dbReference type="InterPro" id="IPR002075">
    <property type="entry name" value="NTF2_dom"/>
</dbReference>
<dbReference type="GO" id="GO:0005654">
    <property type="term" value="C:nucleoplasm"/>
    <property type="evidence" value="ECO:0007669"/>
    <property type="project" value="UniProtKB-SubCell"/>
</dbReference>
<dbReference type="SUPFAM" id="SSF46934">
    <property type="entry name" value="UBA-like"/>
    <property type="match status" value="1"/>
</dbReference>
<dbReference type="PANTHER" id="PTHR10662">
    <property type="entry name" value="NUCLEAR RNA EXPORT FACTOR"/>
    <property type="match status" value="1"/>
</dbReference>
<evidence type="ECO:0000256" key="2">
    <source>
        <dbReference type="ARBA" id="ARBA00009285"/>
    </source>
</evidence>
<evidence type="ECO:0008006" key="14">
    <source>
        <dbReference type="Google" id="ProtNLM"/>
    </source>
</evidence>
<dbReference type="GO" id="GO:0005737">
    <property type="term" value="C:cytoplasm"/>
    <property type="evidence" value="ECO:0007669"/>
    <property type="project" value="InterPro"/>
</dbReference>
<evidence type="ECO:0000256" key="5">
    <source>
        <dbReference type="ARBA" id="ARBA00022737"/>
    </source>
</evidence>
<evidence type="ECO:0000256" key="9">
    <source>
        <dbReference type="SAM" id="MobiDB-lite"/>
    </source>
</evidence>
<feature type="domain" description="TAP-C" evidence="11">
    <location>
        <begin position="568"/>
        <end position="622"/>
    </location>
</feature>
<dbReference type="PANTHER" id="PTHR10662:SF22">
    <property type="entry name" value="NUCLEAR RNA EXPORT FACTOR 1"/>
    <property type="match status" value="1"/>
</dbReference>
<dbReference type="Pfam" id="PF03943">
    <property type="entry name" value="TAP_C"/>
    <property type="match status" value="1"/>
</dbReference>
<evidence type="ECO:0000256" key="1">
    <source>
        <dbReference type="ARBA" id="ARBA00004642"/>
    </source>
</evidence>
<dbReference type="InterPro" id="IPR030217">
    <property type="entry name" value="NXF_fam"/>
</dbReference>
<dbReference type="FunFam" id="3.80.10.10:FF:000384">
    <property type="entry name" value="Nuclear RNA export factor 1"/>
    <property type="match status" value="1"/>
</dbReference>
<organism evidence="12 13">
    <name type="scientific">Henosepilachna vigintioctopunctata</name>
    <dbReference type="NCBI Taxonomy" id="420089"/>
    <lineage>
        <taxon>Eukaryota</taxon>
        <taxon>Metazoa</taxon>
        <taxon>Ecdysozoa</taxon>
        <taxon>Arthropoda</taxon>
        <taxon>Hexapoda</taxon>
        <taxon>Insecta</taxon>
        <taxon>Pterygota</taxon>
        <taxon>Neoptera</taxon>
        <taxon>Endopterygota</taxon>
        <taxon>Coleoptera</taxon>
        <taxon>Polyphaga</taxon>
        <taxon>Cucujiformia</taxon>
        <taxon>Coccinelloidea</taxon>
        <taxon>Coccinellidae</taxon>
        <taxon>Epilachninae</taxon>
        <taxon>Epilachnini</taxon>
        <taxon>Henosepilachna</taxon>
    </lineage>
</organism>
<dbReference type="AlphaFoldDB" id="A0AAW1USU9"/>
<dbReference type="InterPro" id="IPR001611">
    <property type="entry name" value="Leu-rich_rpt"/>
</dbReference>
<protein>
    <recommendedName>
        <fullName evidence="14">Nuclear RNA export factor 1</fullName>
    </recommendedName>
</protein>
<evidence type="ECO:0000256" key="4">
    <source>
        <dbReference type="ARBA" id="ARBA00022614"/>
    </source>
</evidence>
<dbReference type="EMBL" id="JARQZJ010000091">
    <property type="protein sequence ID" value="KAK9883567.1"/>
    <property type="molecule type" value="Genomic_DNA"/>
</dbReference>
<keyword evidence="5" id="KW-0677">Repeat</keyword>
<dbReference type="GO" id="GO:0005635">
    <property type="term" value="C:nuclear envelope"/>
    <property type="evidence" value="ECO:0007669"/>
    <property type="project" value="UniProtKB-ARBA"/>
</dbReference>
<dbReference type="PROSITE" id="PS50177">
    <property type="entry name" value="NTF2_DOMAIN"/>
    <property type="match status" value="1"/>
</dbReference>
<comment type="subcellular location">
    <subcellularLocation>
        <location evidence="1">Nucleus</location>
        <location evidence="1">Nucleoplasm</location>
    </subcellularLocation>
</comment>
<evidence type="ECO:0000313" key="12">
    <source>
        <dbReference type="EMBL" id="KAK9883567.1"/>
    </source>
</evidence>
<dbReference type="InterPro" id="IPR012677">
    <property type="entry name" value="Nucleotide-bd_a/b_plait_sf"/>
</dbReference>
<dbReference type="FunFam" id="1.10.8.10:FF:000018">
    <property type="entry name" value="Nuclear RNA export factor 1"/>
    <property type="match status" value="1"/>
</dbReference>
<evidence type="ECO:0000256" key="7">
    <source>
        <dbReference type="ARBA" id="ARBA00022884"/>
    </source>
</evidence>
<keyword evidence="4" id="KW-0433">Leucine-rich repeat</keyword>
<feature type="region of interest" description="Disordered" evidence="9">
    <location>
        <begin position="64"/>
        <end position="88"/>
    </location>
</feature>
<comment type="similarity">
    <text evidence="2">Belongs to the NXF family.</text>
</comment>
<dbReference type="CDD" id="cd14342">
    <property type="entry name" value="UBA_TAP-C"/>
    <property type="match status" value="1"/>
</dbReference>
<dbReference type="InterPro" id="IPR057125">
    <property type="entry name" value="NXF1/2/3/5-like_LRR"/>
</dbReference>
<dbReference type="GO" id="GO:0016973">
    <property type="term" value="P:poly(A)+ mRNA export from nucleus"/>
    <property type="evidence" value="ECO:0007669"/>
    <property type="project" value="TreeGrafter"/>
</dbReference>
<dbReference type="PROSITE" id="PS51281">
    <property type="entry name" value="TAP_C"/>
    <property type="match status" value="1"/>
</dbReference>
<dbReference type="InterPro" id="IPR032675">
    <property type="entry name" value="LRR_dom_sf"/>
</dbReference>
<dbReference type="Proteomes" id="UP001431783">
    <property type="component" value="Unassembled WGS sequence"/>
</dbReference>
<name>A0AAW1USU9_9CUCU</name>
<dbReference type="SUPFAM" id="SSF54427">
    <property type="entry name" value="NTF2-like"/>
    <property type="match status" value="1"/>
</dbReference>
<feature type="compositionally biased region" description="Basic and acidic residues" evidence="9">
    <location>
        <begin position="15"/>
        <end position="28"/>
    </location>
</feature>
<dbReference type="PROSITE" id="PS51450">
    <property type="entry name" value="LRR"/>
    <property type="match status" value="1"/>
</dbReference>
<dbReference type="InterPro" id="IPR009060">
    <property type="entry name" value="UBA-like_sf"/>
</dbReference>
<dbReference type="Gene3D" id="3.80.10.10">
    <property type="entry name" value="Ribonuclease Inhibitor"/>
    <property type="match status" value="1"/>
</dbReference>
<dbReference type="SUPFAM" id="SSF54928">
    <property type="entry name" value="RNA-binding domain, RBD"/>
    <property type="match status" value="1"/>
</dbReference>
<dbReference type="Pfam" id="PF09162">
    <property type="entry name" value="Tap-RNA_bind"/>
    <property type="match status" value="1"/>
</dbReference>
<comment type="caution">
    <text evidence="12">The sequence shown here is derived from an EMBL/GenBank/DDBJ whole genome shotgun (WGS) entry which is preliminary data.</text>
</comment>
<dbReference type="Gene3D" id="3.30.70.330">
    <property type="match status" value="1"/>
</dbReference>